<keyword evidence="3" id="KW-1185">Reference proteome</keyword>
<evidence type="ECO:0000256" key="1">
    <source>
        <dbReference type="SAM" id="MobiDB-lite"/>
    </source>
</evidence>
<reference evidence="2 3" key="1">
    <citation type="submission" date="2019-01" db="EMBL/GenBank/DDBJ databases">
        <authorList>
            <person name="Sayadi A."/>
        </authorList>
    </citation>
    <scope>NUCLEOTIDE SEQUENCE [LARGE SCALE GENOMIC DNA]</scope>
</reference>
<evidence type="ECO:0000313" key="2">
    <source>
        <dbReference type="EMBL" id="VEN53730.1"/>
    </source>
</evidence>
<protein>
    <recommendedName>
        <fullName evidence="4">K Homology domain-containing protein</fullName>
    </recommendedName>
</protein>
<dbReference type="PANTHER" id="PTHR11208:SF42">
    <property type="entry name" value="QUAKING RELATED 54B, ISOFORM E"/>
    <property type="match status" value="1"/>
</dbReference>
<dbReference type="PANTHER" id="PTHR11208">
    <property type="entry name" value="RNA-BINDING PROTEIN RELATED"/>
    <property type="match status" value="1"/>
</dbReference>
<evidence type="ECO:0000313" key="3">
    <source>
        <dbReference type="Proteomes" id="UP000410492"/>
    </source>
</evidence>
<sequence length="86" mass="9747">MCKITILGRGSMRDKTKEEEMRQSSDPKFAHLSEALHVEVSTVSPPAEAHARIAYALAELRKFLVPDDQESVMMPPHRMGAPQFRR</sequence>
<feature type="compositionally biased region" description="Basic and acidic residues" evidence="1">
    <location>
        <begin position="11"/>
        <end position="26"/>
    </location>
</feature>
<feature type="region of interest" description="Disordered" evidence="1">
    <location>
        <begin position="1"/>
        <end position="26"/>
    </location>
</feature>
<dbReference type="AlphaFoldDB" id="A0A653D0R2"/>
<dbReference type="GO" id="GO:0000381">
    <property type="term" value="P:regulation of alternative mRNA splicing, via spliceosome"/>
    <property type="evidence" value="ECO:0007669"/>
    <property type="project" value="TreeGrafter"/>
</dbReference>
<dbReference type="InterPro" id="IPR045071">
    <property type="entry name" value="BBP-like"/>
</dbReference>
<gene>
    <name evidence="2" type="ORF">CALMAC_LOCUS13437</name>
</gene>
<organism evidence="2 3">
    <name type="scientific">Callosobruchus maculatus</name>
    <name type="common">Southern cowpea weevil</name>
    <name type="synonym">Pulse bruchid</name>
    <dbReference type="NCBI Taxonomy" id="64391"/>
    <lineage>
        <taxon>Eukaryota</taxon>
        <taxon>Metazoa</taxon>
        <taxon>Ecdysozoa</taxon>
        <taxon>Arthropoda</taxon>
        <taxon>Hexapoda</taxon>
        <taxon>Insecta</taxon>
        <taxon>Pterygota</taxon>
        <taxon>Neoptera</taxon>
        <taxon>Endopterygota</taxon>
        <taxon>Coleoptera</taxon>
        <taxon>Polyphaga</taxon>
        <taxon>Cucujiformia</taxon>
        <taxon>Chrysomeloidea</taxon>
        <taxon>Chrysomelidae</taxon>
        <taxon>Bruchinae</taxon>
        <taxon>Bruchini</taxon>
        <taxon>Callosobruchus</taxon>
    </lineage>
</organism>
<accession>A0A653D0R2</accession>
<dbReference type="GO" id="GO:0005634">
    <property type="term" value="C:nucleus"/>
    <property type="evidence" value="ECO:0007669"/>
    <property type="project" value="TreeGrafter"/>
</dbReference>
<dbReference type="InterPro" id="IPR036612">
    <property type="entry name" value="KH_dom_type_1_sf"/>
</dbReference>
<name>A0A653D0R2_CALMS</name>
<dbReference type="SUPFAM" id="SSF54791">
    <property type="entry name" value="Eukaryotic type KH-domain (KH-domain type I)"/>
    <property type="match status" value="1"/>
</dbReference>
<feature type="non-terminal residue" evidence="2">
    <location>
        <position position="86"/>
    </location>
</feature>
<dbReference type="GO" id="GO:0003729">
    <property type="term" value="F:mRNA binding"/>
    <property type="evidence" value="ECO:0007669"/>
    <property type="project" value="TreeGrafter"/>
</dbReference>
<evidence type="ECO:0008006" key="4">
    <source>
        <dbReference type="Google" id="ProtNLM"/>
    </source>
</evidence>
<dbReference type="Gene3D" id="3.30.1370.10">
    <property type="entry name" value="K Homology domain, type 1"/>
    <property type="match status" value="1"/>
</dbReference>
<proteinExistence type="predicted"/>
<dbReference type="OrthoDB" id="6777263at2759"/>
<dbReference type="EMBL" id="CAACVG010009631">
    <property type="protein sequence ID" value="VEN53730.1"/>
    <property type="molecule type" value="Genomic_DNA"/>
</dbReference>
<dbReference type="Proteomes" id="UP000410492">
    <property type="component" value="Unassembled WGS sequence"/>
</dbReference>